<dbReference type="Proteomes" id="UP000283530">
    <property type="component" value="Unassembled WGS sequence"/>
</dbReference>
<dbReference type="Pfam" id="PF14500">
    <property type="entry name" value="MMS19_N"/>
    <property type="match status" value="1"/>
</dbReference>
<evidence type="ECO:0000313" key="8">
    <source>
        <dbReference type="EMBL" id="RWR82581.1"/>
    </source>
</evidence>
<comment type="subcellular location">
    <subcellularLocation>
        <location evidence="1 5">Nucleus</location>
    </subcellularLocation>
</comment>
<keyword evidence="3" id="KW-0677">Repeat</keyword>
<dbReference type="InterPro" id="IPR039920">
    <property type="entry name" value="MMS19"/>
</dbReference>
<dbReference type="InterPro" id="IPR029240">
    <property type="entry name" value="MMS19_N"/>
</dbReference>
<evidence type="ECO:0000259" key="7">
    <source>
        <dbReference type="Pfam" id="PF14500"/>
    </source>
</evidence>
<sequence length="1161" mass="128337">MAKPSTWIPHVETFVDASRPSNQQAASLEAIAALVKKDLLTMEAVVREMEMYLTTTDHALRARGILLLAELLTRLVSKPLDSATIHSLTGFFTSRLADWQALHGALVGCLALLRRSTNVGMVTVTDARMLMKSYLENLQVQSLALHDRKMCFELLECLLEHYADAVAPLGDDLVYGICEAIDEEKDPQCLLLTFHIVGVLVRVFHDPLGSISSFAGDLFDILSRYFPIYFTHPKNDDIDVKKDDLSRALMHAFASTPLFEPFVIPLLLDKLSSSLLSAKLDSLKYLSYCTLHYGADRIAKHAKAIWSSLKEAICTFSPQDTSFLLAFESPEDMRSQENEVAAEALVCLERILVQLDSSSGYSFINFIVEDEDIEMIFRSVTGVLGYKDLTAEGKQKLHALGNILFVSARVSSSSCNKVFQRFFTRLIEILGISSRNFSVDSILNDSYVFPEGLNFGALYLCINLLVACRDLTVGFKETKPYYPQVEDFWCCLLQNFSGPLADFLGSTLIACGSHDTEKDYFYSGVKGLQTLATFPGSSMPISKAICEKVLTMFVSIITGRCEEELLWKLALKALIQIGTFIESSYDTEKRTSYMNIIVGETFSLLSLDDSGMPLPLKLEALNGIGSTGLDYMMRLIQGLEEAISANFVKASVEGNVKSVEILIYLLKFYSGQVLPWLKKTVGFEEVALRFAVNIWDQLESSKALNIGIQGQGLLDAIMTAMRLAVGDCTEESQALIVQKAYCVLSSMTFFPLKESVPLAPIKLENLKLIQNIVSLSSRDEWLISLFSSVLTALHPPTPIPEVREILKLLTIFVLKGYVPAAQALGSIINKCPLKINTIETSSVCTLEEALDIIQKTGLYSVLSKDPLSNGTDGSSQNLSNLFCVTSSKSLFQIHAIVGLAWIGKGLVMRGHEKVTEIAMLILKCLLSSSSKEIMPLQQNALENGNGPDIDPSVVRSAADAFHILLSDSEVCLNKKFHAAIRPLYKQHFFSSMIPILLSSIKDTESSVARASLYQAFGHLISDAPLAAIVTEAKKLLPPLMNAISILSLDNLNKDLTYSLLLVLSGILMDENGKEAVTENAHSIITNLLTLTSYPLMMVVRETAIQCLVAMTGLPYTRIYPMRTQVLQAMTKALDDRKRSVRQEAIRCRQAWASIASRSLHF</sequence>
<dbReference type="EMBL" id="QPKB01000004">
    <property type="protein sequence ID" value="RWR82581.1"/>
    <property type="molecule type" value="Genomic_DNA"/>
</dbReference>
<reference evidence="8 9" key="1">
    <citation type="journal article" date="2019" name="Nat. Plants">
        <title>Stout camphor tree genome fills gaps in understanding of flowering plant genome evolution.</title>
        <authorList>
            <person name="Chaw S.M."/>
            <person name="Liu Y.C."/>
            <person name="Wu Y.W."/>
            <person name="Wang H.Y."/>
            <person name="Lin C.I."/>
            <person name="Wu C.S."/>
            <person name="Ke H.M."/>
            <person name="Chang L.Y."/>
            <person name="Hsu C.Y."/>
            <person name="Yang H.T."/>
            <person name="Sudianto E."/>
            <person name="Hsu M.H."/>
            <person name="Wu K.P."/>
            <person name="Wang L.N."/>
            <person name="Leebens-Mack J.H."/>
            <person name="Tsai I.J."/>
        </authorList>
    </citation>
    <scope>NUCLEOTIDE SEQUENCE [LARGE SCALE GENOMIC DNA]</scope>
    <source>
        <strain evidence="9">cv. Chaw 1501</strain>
        <tissue evidence="8">Young leaves</tissue>
    </source>
</reference>
<accession>A0A443NVQ0</accession>
<dbReference type="OrthoDB" id="342900at2759"/>
<dbReference type="AlphaFoldDB" id="A0A443NVQ0"/>
<evidence type="ECO:0000313" key="9">
    <source>
        <dbReference type="Proteomes" id="UP000283530"/>
    </source>
</evidence>
<dbReference type="PANTHER" id="PTHR12891">
    <property type="entry name" value="DNA REPAIR/TRANSCRIPTION PROTEIN MET18/MMS19"/>
    <property type="match status" value="1"/>
</dbReference>
<comment type="function">
    <text evidence="5">Key component of the cytosolic iron-sulfur protein assembly (CIA) complex, a multiprotein complex that mediates the incorporation of iron-sulfur cluster into apoproteins specifically involved in DNA metabolism and genomic integrity. In the CIA complex, MMS19 acts as an adapter between early-acting CIA components and a subset of cellular target iron-sulfur proteins.</text>
</comment>
<evidence type="ECO:0000256" key="3">
    <source>
        <dbReference type="ARBA" id="ARBA00022737"/>
    </source>
</evidence>
<keyword evidence="5" id="KW-0227">DNA damage</keyword>
<feature type="domain" description="MMS19 C-terminal" evidence="6">
    <location>
        <begin position="708"/>
        <end position="1110"/>
    </location>
</feature>
<dbReference type="InterPro" id="IPR024687">
    <property type="entry name" value="MMS19_C"/>
</dbReference>
<dbReference type="InterPro" id="IPR011989">
    <property type="entry name" value="ARM-like"/>
</dbReference>
<dbReference type="GO" id="GO:0097361">
    <property type="term" value="C:cytosolic [4Fe-4S] assembly targeting complex"/>
    <property type="evidence" value="ECO:0007669"/>
    <property type="project" value="UniProtKB-UniRule"/>
</dbReference>
<name>A0A443NVQ0_9MAGN</name>
<comment type="similarity">
    <text evidence="2 5">Belongs to the MET18/MMS19 family.</text>
</comment>
<dbReference type="GO" id="GO:0005634">
    <property type="term" value="C:nucleus"/>
    <property type="evidence" value="ECO:0007669"/>
    <property type="project" value="UniProtKB-SubCell"/>
</dbReference>
<keyword evidence="4 5" id="KW-0539">Nucleus</keyword>
<dbReference type="InterPro" id="IPR016024">
    <property type="entry name" value="ARM-type_fold"/>
</dbReference>
<dbReference type="SUPFAM" id="SSF48371">
    <property type="entry name" value="ARM repeat"/>
    <property type="match status" value="1"/>
</dbReference>
<keyword evidence="9" id="KW-1185">Reference proteome</keyword>
<feature type="domain" description="MMS19 N-terminal" evidence="7">
    <location>
        <begin position="46"/>
        <end position="314"/>
    </location>
</feature>
<dbReference type="PANTHER" id="PTHR12891:SF0">
    <property type="entry name" value="MMS19 NUCLEOTIDE EXCISION REPAIR PROTEIN HOMOLOG"/>
    <property type="match status" value="1"/>
</dbReference>
<evidence type="ECO:0000259" key="6">
    <source>
        <dbReference type="Pfam" id="PF12460"/>
    </source>
</evidence>
<comment type="caution">
    <text evidence="8">The sequence shown here is derived from an EMBL/GenBank/DDBJ whole genome shotgun (WGS) entry which is preliminary data.</text>
</comment>
<keyword evidence="5" id="KW-0234">DNA repair</keyword>
<evidence type="ECO:0000256" key="4">
    <source>
        <dbReference type="ARBA" id="ARBA00023242"/>
    </source>
</evidence>
<evidence type="ECO:0000256" key="2">
    <source>
        <dbReference type="ARBA" id="ARBA00009340"/>
    </source>
</evidence>
<organism evidence="8 9">
    <name type="scientific">Cinnamomum micranthum f. kanehirae</name>
    <dbReference type="NCBI Taxonomy" id="337451"/>
    <lineage>
        <taxon>Eukaryota</taxon>
        <taxon>Viridiplantae</taxon>
        <taxon>Streptophyta</taxon>
        <taxon>Embryophyta</taxon>
        <taxon>Tracheophyta</taxon>
        <taxon>Spermatophyta</taxon>
        <taxon>Magnoliopsida</taxon>
        <taxon>Magnoliidae</taxon>
        <taxon>Laurales</taxon>
        <taxon>Lauraceae</taxon>
        <taxon>Cinnamomum</taxon>
    </lineage>
</organism>
<dbReference type="GO" id="GO:0006281">
    <property type="term" value="P:DNA repair"/>
    <property type="evidence" value="ECO:0007669"/>
    <property type="project" value="UniProtKB-UniRule"/>
</dbReference>
<dbReference type="STRING" id="337451.A0A443NVQ0"/>
<gene>
    <name evidence="8" type="ORF">CKAN_01130500</name>
</gene>
<dbReference type="GO" id="GO:0016226">
    <property type="term" value="P:iron-sulfur cluster assembly"/>
    <property type="evidence" value="ECO:0007669"/>
    <property type="project" value="UniProtKB-UniRule"/>
</dbReference>
<dbReference type="Pfam" id="PF12460">
    <property type="entry name" value="MMS19_C"/>
    <property type="match status" value="1"/>
</dbReference>
<evidence type="ECO:0000256" key="1">
    <source>
        <dbReference type="ARBA" id="ARBA00004123"/>
    </source>
</evidence>
<dbReference type="Gene3D" id="1.25.10.10">
    <property type="entry name" value="Leucine-rich Repeat Variant"/>
    <property type="match status" value="1"/>
</dbReference>
<dbReference type="GO" id="GO:0051604">
    <property type="term" value="P:protein maturation"/>
    <property type="evidence" value="ECO:0007669"/>
    <property type="project" value="UniProtKB-UniRule"/>
</dbReference>
<protein>
    <recommendedName>
        <fullName evidence="5">MMS19 nucleotide excision repair protein</fullName>
    </recommendedName>
</protein>
<proteinExistence type="inferred from homology"/>
<evidence type="ECO:0000256" key="5">
    <source>
        <dbReference type="RuleBase" id="RU367072"/>
    </source>
</evidence>